<reference evidence="3" key="1">
    <citation type="journal article" date="2019" name="Int. J. Syst. Evol. Microbiol.">
        <title>The Global Catalogue of Microorganisms (GCM) 10K type strain sequencing project: providing services to taxonomists for standard genome sequencing and annotation.</title>
        <authorList>
            <consortium name="The Broad Institute Genomics Platform"/>
            <consortium name="The Broad Institute Genome Sequencing Center for Infectious Disease"/>
            <person name="Wu L."/>
            <person name="Ma J."/>
        </authorList>
    </citation>
    <scope>NUCLEOTIDE SEQUENCE [LARGE SCALE GENOMIC DNA]</scope>
    <source>
        <strain evidence="3">KCTC 22814</strain>
    </source>
</reference>
<keyword evidence="1" id="KW-0732">Signal</keyword>
<dbReference type="PROSITE" id="PS51257">
    <property type="entry name" value="PROKAR_LIPOPROTEIN"/>
    <property type="match status" value="1"/>
</dbReference>
<proteinExistence type="predicted"/>
<keyword evidence="3" id="KW-1185">Reference proteome</keyword>
<gene>
    <name evidence="2" type="ORF">ACFS7Y_13845</name>
</gene>
<comment type="caution">
    <text evidence="2">The sequence shown here is derived from an EMBL/GenBank/DDBJ whole genome shotgun (WGS) entry which is preliminary data.</text>
</comment>
<feature type="chain" id="PRO_5045930330" description="DUF1735 domain-containing protein" evidence="1">
    <location>
        <begin position="19"/>
        <end position="140"/>
    </location>
</feature>
<organism evidence="2 3">
    <name type="scientific">Sphingobacterium bambusae</name>
    <dbReference type="NCBI Taxonomy" id="662858"/>
    <lineage>
        <taxon>Bacteria</taxon>
        <taxon>Pseudomonadati</taxon>
        <taxon>Bacteroidota</taxon>
        <taxon>Sphingobacteriia</taxon>
        <taxon>Sphingobacteriales</taxon>
        <taxon>Sphingobacteriaceae</taxon>
        <taxon>Sphingobacterium</taxon>
    </lineage>
</organism>
<dbReference type="EMBL" id="JBHUPB010000008">
    <property type="protein sequence ID" value="MFD2968478.1"/>
    <property type="molecule type" value="Genomic_DNA"/>
</dbReference>
<dbReference type="Proteomes" id="UP001597525">
    <property type="component" value="Unassembled WGS sequence"/>
</dbReference>
<accession>A0ABW6BIK4</accession>
<evidence type="ECO:0000256" key="1">
    <source>
        <dbReference type="SAM" id="SignalP"/>
    </source>
</evidence>
<dbReference type="RefSeq" id="WP_320185537.1">
    <property type="nucleotide sequence ID" value="NZ_CP138332.1"/>
</dbReference>
<sequence>MKKILLAFLLGTATLAVGTSCTKEYYDTVVPSITMVYSRDANQWQNVQNSTTSKFVPLSVPELTDYYVKQGIVNVAISFDNESNYNTLPATIDGVSYNYEYTAGSLTVFAQDPLLEEGINVPVPQRAFFKISLTEADFVE</sequence>
<evidence type="ECO:0008006" key="4">
    <source>
        <dbReference type="Google" id="ProtNLM"/>
    </source>
</evidence>
<evidence type="ECO:0000313" key="2">
    <source>
        <dbReference type="EMBL" id="MFD2968478.1"/>
    </source>
</evidence>
<name>A0ABW6BIK4_9SPHI</name>
<evidence type="ECO:0000313" key="3">
    <source>
        <dbReference type="Proteomes" id="UP001597525"/>
    </source>
</evidence>
<protein>
    <recommendedName>
        <fullName evidence="4">DUF1735 domain-containing protein</fullName>
    </recommendedName>
</protein>
<feature type="signal peptide" evidence="1">
    <location>
        <begin position="1"/>
        <end position="18"/>
    </location>
</feature>